<sequence length="137" mass="15236">MCCLSACKKDNEGATPAPTIVGKWFMKSHRIQHSKNNMVIADKIRTDYLVSDFEFFNDDGTGYTSNSTSSGTVAIIQYRYTLNGIRLKINRDTPTFYAGNYTVVSLTADSLAIHYESASVIDGDSYRGIEEIVLSKK</sequence>
<reference evidence="2" key="1">
    <citation type="journal article" date="2019" name="Int. J. Syst. Evol. Microbiol.">
        <title>The Global Catalogue of Microorganisms (GCM) 10K type strain sequencing project: providing services to taxonomists for standard genome sequencing and annotation.</title>
        <authorList>
            <consortium name="The Broad Institute Genomics Platform"/>
            <consortium name="The Broad Institute Genome Sequencing Center for Infectious Disease"/>
            <person name="Wu L."/>
            <person name="Ma J."/>
        </authorList>
    </citation>
    <scope>NUCLEOTIDE SEQUENCE [LARGE SCALE GENOMIC DNA]</scope>
    <source>
        <strain evidence="2">JCM 16601</strain>
    </source>
</reference>
<evidence type="ECO:0000313" key="2">
    <source>
        <dbReference type="Proteomes" id="UP001500742"/>
    </source>
</evidence>
<name>A0ABP7R9V4_9SPHI</name>
<gene>
    <name evidence="1" type="ORF">GCM10022210_55980</name>
</gene>
<accession>A0ABP7R9V4</accession>
<dbReference type="Proteomes" id="UP001500742">
    <property type="component" value="Unassembled WGS sequence"/>
</dbReference>
<protein>
    <recommendedName>
        <fullName evidence="3">Lipocalin-like domain-containing protein</fullName>
    </recommendedName>
</protein>
<keyword evidence="2" id="KW-1185">Reference proteome</keyword>
<evidence type="ECO:0008006" key="3">
    <source>
        <dbReference type="Google" id="ProtNLM"/>
    </source>
</evidence>
<proteinExistence type="predicted"/>
<dbReference type="EMBL" id="BAAAZC010000054">
    <property type="protein sequence ID" value="GAA3994588.1"/>
    <property type="molecule type" value="Genomic_DNA"/>
</dbReference>
<comment type="caution">
    <text evidence="1">The sequence shown here is derived from an EMBL/GenBank/DDBJ whole genome shotgun (WGS) entry which is preliminary data.</text>
</comment>
<evidence type="ECO:0000313" key="1">
    <source>
        <dbReference type="EMBL" id="GAA3994588.1"/>
    </source>
</evidence>
<organism evidence="1 2">
    <name type="scientific">Mucilaginibacter dorajii</name>
    <dbReference type="NCBI Taxonomy" id="692994"/>
    <lineage>
        <taxon>Bacteria</taxon>
        <taxon>Pseudomonadati</taxon>
        <taxon>Bacteroidota</taxon>
        <taxon>Sphingobacteriia</taxon>
        <taxon>Sphingobacteriales</taxon>
        <taxon>Sphingobacteriaceae</taxon>
        <taxon>Mucilaginibacter</taxon>
    </lineage>
</organism>